<comment type="caution">
    <text evidence="5">The sequence shown here is derived from an EMBL/GenBank/DDBJ whole genome shotgun (WGS) entry which is preliminary data.</text>
</comment>
<protein>
    <submittedName>
        <fullName evidence="5">Serine kinase</fullName>
    </submittedName>
</protein>
<keyword evidence="4" id="KW-0067">ATP-binding</keyword>
<evidence type="ECO:0000256" key="1">
    <source>
        <dbReference type="ARBA" id="ARBA00022679"/>
    </source>
</evidence>
<evidence type="ECO:0000256" key="2">
    <source>
        <dbReference type="ARBA" id="ARBA00022741"/>
    </source>
</evidence>
<dbReference type="PANTHER" id="PTHR20861">
    <property type="entry name" value="HOMOSERINE/4-DIPHOSPHOCYTIDYL-2-C-METHYL-D-ERYTHRITOL KINASE"/>
    <property type="match status" value="1"/>
</dbReference>
<dbReference type="GO" id="GO:0005524">
    <property type="term" value="F:ATP binding"/>
    <property type="evidence" value="ECO:0007669"/>
    <property type="project" value="UniProtKB-KW"/>
</dbReference>
<accession>A0A0A0C372</accession>
<keyword evidence="2" id="KW-0547">Nucleotide-binding</keyword>
<dbReference type="Proteomes" id="UP000054314">
    <property type="component" value="Unassembled WGS sequence"/>
</dbReference>
<proteinExistence type="predicted"/>
<dbReference type="InterPro" id="IPR036554">
    <property type="entry name" value="GHMP_kinase_C_sf"/>
</dbReference>
<evidence type="ECO:0000313" key="5">
    <source>
        <dbReference type="EMBL" id="KGM13784.1"/>
    </source>
</evidence>
<evidence type="ECO:0000256" key="4">
    <source>
        <dbReference type="ARBA" id="ARBA00022840"/>
    </source>
</evidence>
<dbReference type="Gene3D" id="3.30.70.890">
    <property type="entry name" value="GHMP kinase, C-terminal domain"/>
    <property type="match status" value="1"/>
</dbReference>
<reference evidence="5 6" key="1">
    <citation type="submission" date="2013-08" db="EMBL/GenBank/DDBJ databases">
        <title>Genome sequencing of Cellulomonas bogoriensis 69B4.</title>
        <authorList>
            <person name="Chen F."/>
            <person name="Li Y."/>
            <person name="Wang G."/>
        </authorList>
    </citation>
    <scope>NUCLEOTIDE SEQUENCE [LARGE SCALE GENOMIC DNA]</scope>
    <source>
        <strain evidence="5 6">69B4</strain>
    </source>
</reference>
<evidence type="ECO:0000256" key="3">
    <source>
        <dbReference type="ARBA" id="ARBA00022777"/>
    </source>
</evidence>
<keyword evidence="1" id="KW-0808">Transferase</keyword>
<feature type="non-terminal residue" evidence="5">
    <location>
        <position position="1"/>
    </location>
</feature>
<gene>
    <name evidence="5" type="ORF">N869_10295</name>
</gene>
<keyword evidence="6" id="KW-1185">Reference proteome</keyword>
<evidence type="ECO:0000313" key="6">
    <source>
        <dbReference type="Proteomes" id="UP000054314"/>
    </source>
</evidence>
<organism evidence="5 6">
    <name type="scientific">Cellulomonas bogoriensis 69B4 = DSM 16987</name>
    <dbReference type="NCBI Taxonomy" id="1386082"/>
    <lineage>
        <taxon>Bacteria</taxon>
        <taxon>Bacillati</taxon>
        <taxon>Actinomycetota</taxon>
        <taxon>Actinomycetes</taxon>
        <taxon>Micrococcales</taxon>
        <taxon>Cellulomonadaceae</taxon>
        <taxon>Cellulomonas</taxon>
    </lineage>
</organism>
<dbReference type="EMBL" id="AXCZ01000025">
    <property type="protein sequence ID" value="KGM13784.1"/>
    <property type="molecule type" value="Genomic_DNA"/>
</dbReference>
<sequence length="151" mass="15547">RADVEAVVLVPDDTCATRKARGVLPPTVPHADAARTAGRAALLVHALCHEPTLLLEATEDVLHQPYRAEVMAPTLRLVGELRSRGQAAVVSGAGPSVLVLQPSAAADEGEVARRAALAAVHGGDGGWRELRPGIALDGARALHVGEASAAR</sequence>
<dbReference type="PANTHER" id="PTHR20861:SF1">
    <property type="entry name" value="HOMOSERINE KINASE"/>
    <property type="match status" value="1"/>
</dbReference>
<dbReference type="SUPFAM" id="SSF55060">
    <property type="entry name" value="GHMP Kinase, C-terminal domain"/>
    <property type="match status" value="1"/>
</dbReference>
<dbReference type="GO" id="GO:0016301">
    <property type="term" value="F:kinase activity"/>
    <property type="evidence" value="ECO:0007669"/>
    <property type="project" value="UniProtKB-KW"/>
</dbReference>
<dbReference type="PRINTS" id="PR00958">
    <property type="entry name" value="HOMSERKINASE"/>
</dbReference>
<keyword evidence="3 5" id="KW-0418">Kinase</keyword>
<dbReference type="AlphaFoldDB" id="A0A0A0C372"/>
<name>A0A0A0C372_9CELL</name>